<proteinExistence type="predicted"/>
<dbReference type="PANTHER" id="PTHR35702">
    <property type="entry name" value="EXPRESSED PROTEIN"/>
    <property type="match status" value="1"/>
</dbReference>
<accession>A0AAQ3PQX2</accession>
<evidence type="ECO:0000256" key="1">
    <source>
        <dbReference type="SAM" id="SignalP"/>
    </source>
</evidence>
<protein>
    <submittedName>
        <fullName evidence="2">Uncharacterized protein</fullName>
    </submittedName>
</protein>
<keyword evidence="3" id="KW-1185">Reference proteome</keyword>
<feature type="chain" id="PRO_5042885470" evidence="1">
    <location>
        <begin position="21"/>
        <end position="81"/>
    </location>
</feature>
<evidence type="ECO:0000313" key="3">
    <source>
        <dbReference type="Proteomes" id="UP001341281"/>
    </source>
</evidence>
<gene>
    <name evidence="2" type="ORF">U9M48_007178</name>
</gene>
<feature type="signal peptide" evidence="1">
    <location>
        <begin position="1"/>
        <end position="20"/>
    </location>
</feature>
<sequence length="81" mass="9052">MLDIQKRRVRLLLVITGVLALSMTAEKSRELVGKEVSSKSGQFTFMNCFDMGSGSLTCTVKEGVKLYVNNIRSAHLEMVRQ</sequence>
<dbReference type="Proteomes" id="UP001341281">
    <property type="component" value="Chromosome 02"/>
</dbReference>
<dbReference type="PANTHER" id="PTHR35702:SF1">
    <property type="entry name" value="EXPRESSED PROTEIN"/>
    <property type="match status" value="1"/>
</dbReference>
<dbReference type="AlphaFoldDB" id="A0AAQ3PQX2"/>
<evidence type="ECO:0000313" key="2">
    <source>
        <dbReference type="EMBL" id="WVZ56684.1"/>
    </source>
</evidence>
<reference evidence="2 3" key="1">
    <citation type="submission" date="2024-02" db="EMBL/GenBank/DDBJ databases">
        <title>High-quality chromosome-scale genome assembly of Pensacola bahiagrass (Paspalum notatum Flugge var. saurae).</title>
        <authorList>
            <person name="Vega J.M."/>
            <person name="Podio M."/>
            <person name="Orjuela J."/>
            <person name="Siena L.A."/>
            <person name="Pessino S.C."/>
            <person name="Combes M.C."/>
            <person name="Mariac C."/>
            <person name="Albertini E."/>
            <person name="Pupilli F."/>
            <person name="Ortiz J.P.A."/>
            <person name="Leblanc O."/>
        </authorList>
    </citation>
    <scope>NUCLEOTIDE SEQUENCE [LARGE SCALE GENOMIC DNA]</scope>
    <source>
        <strain evidence="2">R1</strain>
        <tissue evidence="2">Leaf</tissue>
    </source>
</reference>
<organism evidence="2 3">
    <name type="scientific">Paspalum notatum var. saurae</name>
    <dbReference type="NCBI Taxonomy" id="547442"/>
    <lineage>
        <taxon>Eukaryota</taxon>
        <taxon>Viridiplantae</taxon>
        <taxon>Streptophyta</taxon>
        <taxon>Embryophyta</taxon>
        <taxon>Tracheophyta</taxon>
        <taxon>Spermatophyta</taxon>
        <taxon>Magnoliopsida</taxon>
        <taxon>Liliopsida</taxon>
        <taxon>Poales</taxon>
        <taxon>Poaceae</taxon>
        <taxon>PACMAD clade</taxon>
        <taxon>Panicoideae</taxon>
        <taxon>Andropogonodae</taxon>
        <taxon>Paspaleae</taxon>
        <taxon>Paspalinae</taxon>
        <taxon>Paspalum</taxon>
    </lineage>
</organism>
<name>A0AAQ3PQX2_PASNO</name>
<dbReference type="EMBL" id="CP144746">
    <property type="protein sequence ID" value="WVZ56684.1"/>
    <property type="molecule type" value="Genomic_DNA"/>
</dbReference>
<keyword evidence="1" id="KW-0732">Signal</keyword>